<comment type="caution">
    <text evidence="1">The sequence shown here is derived from an EMBL/GenBank/DDBJ whole genome shotgun (WGS) entry which is preliminary data.</text>
</comment>
<name>A0A2P5BE17_TREOI</name>
<dbReference type="EMBL" id="JXTC01000542">
    <property type="protein sequence ID" value="PON47041.1"/>
    <property type="molecule type" value="Genomic_DNA"/>
</dbReference>
<organism evidence="1 2">
    <name type="scientific">Trema orientale</name>
    <name type="common">Charcoal tree</name>
    <name type="synonym">Celtis orientalis</name>
    <dbReference type="NCBI Taxonomy" id="63057"/>
    <lineage>
        <taxon>Eukaryota</taxon>
        <taxon>Viridiplantae</taxon>
        <taxon>Streptophyta</taxon>
        <taxon>Embryophyta</taxon>
        <taxon>Tracheophyta</taxon>
        <taxon>Spermatophyta</taxon>
        <taxon>Magnoliopsida</taxon>
        <taxon>eudicotyledons</taxon>
        <taxon>Gunneridae</taxon>
        <taxon>Pentapetalae</taxon>
        <taxon>rosids</taxon>
        <taxon>fabids</taxon>
        <taxon>Rosales</taxon>
        <taxon>Cannabaceae</taxon>
        <taxon>Trema</taxon>
    </lineage>
</organism>
<evidence type="ECO:0000313" key="2">
    <source>
        <dbReference type="Proteomes" id="UP000237000"/>
    </source>
</evidence>
<protein>
    <submittedName>
        <fullName evidence="1">Thioredoxin-like fold containing protein</fullName>
    </submittedName>
</protein>
<evidence type="ECO:0000313" key="1">
    <source>
        <dbReference type="EMBL" id="PON47041.1"/>
    </source>
</evidence>
<dbReference type="OrthoDB" id="59470at2759"/>
<accession>A0A2P5BE17</accession>
<dbReference type="STRING" id="63057.A0A2P5BE17"/>
<proteinExistence type="predicted"/>
<dbReference type="Proteomes" id="UP000237000">
    <property type="component" value="Unassembled WGS sequence"/>
</dbReference>
<dbReference type="AlphaFoldDB" id="A0A2P5BE17"/>
<dbReference type="InParanoid" id="A0A2P5BE17"/>
<reference evidence="2" key="1">
    <citation type="submission" date="2016-06" db="EMBL/GenBank/DDBJ databases">
        <title>Parallel loss of symbiosis genes in relatives of nitrogen-fixing non-legume Parasponia.</title>
        <authorList>
            <person name="Van Velzen R."/>
            <person name="Holmer R."/>
            <person name="Bu F."/>
            <person name="Rutten L."/>
            <person name="Van Zeijl A."/>
            <person name="Liu W."/>
            <person name="Santuari L."/>
            <person name="Cao Q."/>
            <person name="Sharma T."/>
            <person name="Shen D."/>
            <person name="Roswanjaya Y."/>
            <person name="Wardhani T."/>
            <person name="Kalhor M.S."/>
            <person name="Jansen J."/>
            <person name="Van den Hoogen J."/>
            <person name="Gungor B."/>
            <person name="Hartog M."/>
            <person name="Hontelez J."/>
            <person name="Verver J."/>
            <person name="Yang W.-C."/>
            <person name="Schijlen E."/>
            <person name="Repin R."/>
            <person name="Schilthuizen M."/>
            <person name="Schranz E."/>
            <person name="Heidstra R."/>
            <person name="Miyata K."/>
            <person name="Fedorova E."/>
            <person name="Kohlen W."/>
            <person name="Bisseling T."/>
            <person name="Smit S."/>
            <person name="Geurts R."/>
        </authorList>
    </citation>
    <scope>NUCLEOTIDE SEQUENCE [LARGE SCALE GENOMIC DNA]</scope>
    <source>
        <strain evidence="2">cv. RG33-2</strain>
    </source>
</reference>
<keyword evidence="2" id="KW-1185">Reference proteome</keyword>
<sequence>MVYTAQINTKLCDRFFVSHYPVLFWGPPSEFVGGCWEPKQDKSEIRVIDDRRTADRLLNWINKQTGSSFSLDDEKYKNENVSSNVSDAGWVHHRA</sequence>
<gene>
    <name evidence="1" type="ORF">TorRG33x02_324290</name>
</gene>